<dbReference type="Proteomes" id="UP000503339">
    <property type="component" value="Chromosome"/>
</dbReference>
<dbReference type="RefSeq" id="WP_064991230.1">
    <property type="nucleotide sequence ID" value="NZ_CP033361.1"/>
</dbReference>
<protein>
    <submittedName>
        <fullName evidence="2">N-acetyltransferase</fullName>
    </submittedName>
</protein>
<name>A0A6M7UQT4_9HYPH</name>
<dbReference type="GO" id="GO:0016747">
    <property type="term" value="F:acyltransferase activity, transferring groups other than amino-acyl groups"/>
    <property type="evidence" value="ECO:0007669"/>
    <property type="project" value="InterPro"/>
</dbReference>
<proteinExistence type="predicted"/>
<dbReference type="AlphaFoldDB" id="A0A6M7UQT4"/>
<evidence type="ECO:0000259" key="1">
    <source>
        <dbReference type="PROSITE" id="PS51186"/>
    </source>
</evidence>
<evidence type="ECO:0000313" key="2">
    <source>
        <dbReference type="EMBL" id="QKC79601.1"/>
    </source>
</evidence>
<reference evidence="2 3" key="1">
    <citation type="submission" date="2018-10" db="EMBL/GenBank/DDBJ databases">
        <authorList>
            <person name="Perry B.J."/>
            <person name="Sullivan J.T."/>
            <person name="Murphy R.J.T."/>
            <person name="Ramsay J.P."/>
            <person name="Ronson C.W."/>
        </authorList>
    </citation>
    <scope>NUCLEOTIDE SEQUENCE [LARGE SCALE GENOMIC DNA]</scope>
    <source>
        <strain evidence="2 3">NZP2014</strain>
    </source>
</reference>
<gene>
    <name evidence="2" type="ORF">EB233_04620</name>
</gene>
<sequence>MTDFPRAAGWVRAAGAGLAFRMATDADLPFLSAVYASARAEELAATSWSAAQKTAFLDMQFQAQHAHYQKYYPNADWLVMTHEGSDIGRLYIERWPREHRIIDITFLPAFRRKGLGSVLLSDLIDEADAVGKGVSIHVEKHNPAMRLYLRLGFAVAEDKGVYDLMLRAASSL</sequence>
<dbReference type="KEGG" id="merd:EB233_04620"/>
<feature type="domain" description="N-acetyltransferase" evidence="1">
    <location>
        <begin position="18"/>
        <end position="172"/>
    </location>
</feature>
<keyword evidence="3" id="KW-1185">Reference proteome</keyword>
<evidence type="ECO:0000313" key="3">
    <source>
        <dbReference type="Proteomes" id="UP000503339"/>
    </source>
</evidence>
<dbReference type="InterPro" id="IPR016181">
    <property type="entry name" value="Acyl_CoA_acyltransferase"/>
</dbReference>
<dbReference type="SUPFAM" id="SSF55729">
    <property type="entry name" value="Acyl-CoA N-acyltransferases (Nat)"/>
    <property type="match status" value="1"/>
</dbReference>
<accession>A0A6M7UQT4</accession>
<dbReference type="Gene3D" id="3.40.630.30">
    <property type="match status" value="1"/>
</dbReference>
<keyword evidence="2" id="KW-0808">Transferase</keyword>
<dbReference type="EMBL" id="CP033361">
    <property type="protein sequence ID" value="QKC79601.1"/>
    <property type="molecule type" value="Genomic_DNA"/>
</dbReference>
<dbReference type="InterPro" id="IPR000182">
    <property type="entry name" value="GNAT_dom"/>
</dbReference>
<dbReference type="CDD" id="cd04301">
    <property type="entry name" value="NAT_SF"/>
    <property type="match status" value="1"/>
</dbReference>
<dbReference type="Pfam" id="PF00583">
    <property type="entry name" value="Acetyltransf_1"/>
    <property type="match status" value="1"/>
</dbReference>
<dbReference type="PROSITE" id="PS51186">
    <property type="entry name" value="GNAT"/>
    <property type="match status" value="1"/>
</dbReference>
<organism evidence="2 3">
    <name type="scientific">Mesorhizobium erdmanii</name>
    <dbReference type="NCBI Taxonomy" id="1777866"/>
    <lineage>
        <taxon>Bacteria</taxon>
        <taxon>Pseudomonadati</taxon>
        <taxon>Pseudomonadota</taxon>
        <taxon>Alphaproteobacteria</taxon>
        <taxon>Hyphomicrobiales</taxon>
        <taxon>Phyllobacteriaceae</taxon>
        <taxon>Mesorhizobium</taxon>
    </lineage>
</organism>